<gene>
    <name evidence="1" type="ORF">VNO77_43594</name>
</gene>
<name>A0AAN9JUD4_CANGL</name>
<evidence type="ECO:0000313" key="1">
    <source>
        <dbReference type="EMBL" id="KAK7305685.1"/>
    </source>
</evidence>
<evidence type="ECO:0000313" key="2">
    <source>
        <dbReference type="Proteomes" id="UP001367508"/>
    </source>
</evidence>
<comment type="caution">
    <text evidence="1">The sequence shown here is derived from an EMBL/GenBank/DDBJ whole genome shotgun (WGS) entry which is preliminary data.</text>
</comment>
<sequence length="83" mass="9484">MKGQTMGTTYVLCREVHYENGNGPYDVHCVHKEMVERAKLPYLWGLDVLSMTSTTRGPVGGVAQFSRPVILQQRHDDIIIWDH</sequence>
<accession>A0AAN9JUD4</accession>
<proteinExistence type="predicted"/>
<dbReference type="EMBL" id="JAYMYQ010000011">
    <property type="protein sequence ID" value="KAK7305685.1"/>
    <property type="molecule type" value="Genomic_DNA"/>
</dbReference>
<protein>
    <submittedName>
        <fullName evidence="1">Uncharacterized protein</fullName>
    </submittedName>
</protein>
<dbReference type="Proteomes" id="UP001367508">
    <property type="component" value="Unassembled WGS sequence"/>
</dbReference>
<organism evidence="1 2">
    <name type="scientific">Canavalia gladiata</name>
    <name type="common">Sword bean</name>
    <name type="synonym">Dolichos gladiatus</name>
    <dbReference type="NCBI Taxonomy" id="3824"/>
    <lineage>
        <taxon>Eukaryota</taxon>
        <taxon>Viridiplantae</taxon>
        <taxon>Streptophyta</taxon>
        <taxon>Embryophyta</taxon>
        <taxon>Tracheophyta</taxon>
        <taxon>Spermatophyta</taxon>
        <taxon>Magnoliopsida</taxon>
        <taxon>eudicotyledons</taxon>
        <taxon>Gunneridae</taxon>
        <taxon>Pentapetalae</taxon>
        <taxon>rosids</taxon>
        <taxon>fabids</taxon>
        <taxon>Fabales</taxon>
        <taxon>Fabaceae</taxon>
        <taxon>Papilionoideae</taxon>
        <taxon>50 kb inversion clade</taxon>
        <taxon>NPAAA clade</taxon>
        <taxon>indigoferoid/millettioid clade</taxon>
        <taxon>Phaseoleae</taxon>
        <taxon>Canavalia</taxon>
    </lineage>
</organism>
<dbReference type="AlphaFoldDB" id="A0AAN9JUD4"/>
<reference evidence="1 2" key="1">
    <citation type="submission" date="2024-01" db="EMBL/GenBank/DDBJ databases">
        <title>The genomes of 5 underutilized Papilionoideae crops provide insights into root nodulation and disease resistanc.</title>
        <authorList>
            <person name="Jiang F."/>
        </authorList>
    </citation>
    <scope>NUCLEOTIDE SEQUENCE [LARGE SCALE GENOMIC DNA]</scope>
    <source>
        <strain evidence="1">LVBAO_FW01</strain>
        <tissue evidence="1">Leaves</tissue>
    </source>
</reference>
<keyword evidence="2" id="KW-1185">Reference proteome</keyword>